<dbReference type="InterPro" id="IPR011008">
    <property type="entry name" value="Dimeric_a/b-barrel"/>
</dbReference>
<dbReference type="STRING" id="1526571.AT746_08320"/>
<name>A0A0U2ZIW4_9ALTE</name>
<dbReference type="OrthoDB" id="9814407at2"/>
<dbReference type="PANTHER" id="PTHR37828">
    <property type="entry name" value="GSR2449 PROTEIN"/>
    <property type="match status" value="1"/>
</dbReference>
<dbReference type="Proteomes" id="UP000068447">
    <property type="component" value="Chromosome"/>
</dbReference>
<organism evidence="1 2">
    <name type="scientific">Lacimicrobium alkaliphilum</name>
    <dbReference type="NCBI Taxonomy" id="1526571"/>
    <lineage>
        <taxon>Bacteria</taxon>
        <taxon>Pseudomonadati</taxon>
        <taxon>Pseudomonadota</taxon>
        <taxon>Gammaproteobacteria</taxon>
        <taxon>Alteromonadales</taxon>
        <taxon>Alteromonadaceae</taxon>
        <taxon>Lacimicrobium</taxon>
    </lineage>
</organism>
<dbReference type="RefSeq" id="WP_062478997.1">
    <property type="nucleotide sequence ID" value="NZ_CP013650.1"/>
</dbReference>
<dbReference type="PANTHER" id="PTHR37828:SF1">
    <property type="entry name" value="YCII-RELATED DOMAIN-CONTAINING PROTEIN"/>
    <property type="match status" value="1"/>
</dbReference>
<evidence type="ECO:0008006" key="3">
    <source>
        <dbReference type="Google" id="ProtNLM"/>
    </source>
</evidence>
<dbReference type="KEGG" id="lal:AT746_08320"/>
<dbReference type="SUPFAM" id="SSF54909">
    <property type="entry name" value="Dimeric alpha+beta barrel"/>
    <property type="match status" value="1"/>
</dbReference>
<evidence type="ECO:0000313" key="1">
    <source>
        <dbReference type="EMBL" id="ALS98252.1"/>
    </source>
</evidence>
<sequence>MFIVLLRFSENKTRASEFKEGHNQWIRKGYEDCVFLMVGSLQPGIGGSVITHGESRQALEKRVNQHPFVTENIVRAEILEIEPKKADERLSFLLD</sequence>
<proteinExistence type="predicted"/>
<reference evidence="1 2" key="1">
    <citation type="submission" date="2015-12" db="EMBL/GenBank/DDBJ databases">
        <title>Complete genome of Lacimicrobium alkaliphilum KCTC 32984.</title>
        <authorList>
            <person name="Kim S.-G."/>
            <person name="Lee Y.-J."/>
        </authorList>
    </citation>
    <scope>NUCLEOTIDE SEQUENCE [LARGE SCALE GENOMIC DNA]</scope>
    <source>
        <strain evidence="1 2">YelD216</strain>
    </source>
</reference>
<keyword evidence="2" id="KW-1185">Reference proteome</keyword>
<gene>
    <name evidence="1" type="ORF">AT746_08320</name>
</gene>
<accession>A0A0U2ZIW4</accession>
<evidence type="ECO:0000313" key="2">
    <source>
        <dbReference type="Proteomes" id="UP000068447"/>
    </source>
</evidence>
<protein>
    <recommendedName>
        <fullName evidence="3">YCII-related domain-containing protein</fullName>
    </recommendedName>
</protein>
<dbReference type="EMBL" id="CP013650">
    <property type="protein sequence ID" value="ALS98252.1"/>
    <property type="molecule type" value="Genomic_DNA"/>
</dbReference>
<dbReference type="AlphaFoldDB" id="A0A0U2ZIW4"/>